<dbReference type="RefSeq" id="WP_057707232.1">
    <property type="nucleotide sequence ID" value="NZ_JQCL01000080.1"/>
</dbReference>
<proteinExistence type="predicted"/>
<protein>
    <submittedName>
        <fullName evidence="3">Integrase recombinase</fullName>
    </submittedName>
</protein>
<dbReference type="PANTHER" id="PTHR30349:SF82">
    <property type="entry name" value="INTEGRASE_RECOMBINASE YOEC-RELATED"/>
    <property type="match status" value="1"/>
</dbReference>
<evidence type="ECO:0000313" key="3">
    <source>
        <dbReference type="EMBL" id="KRO08649.1"/>
    </source>
</evidence>
<dbReference type="GO" id="GO:0003677">
    <property type="term" value="F:DNA binding"/>
    <property type="evidence" value="ECO:0007669"/>
    <property type="project" value="InterPro"/>
</dbReference>
<dbReference type="PROSITE" id="PS51898">
    <property type="entry name" value="TYR_RECOMBINASE"/>
    <property type="match status" value="1"/>
</dbReference>
<keyword evidence="1" id="KW-0233">DNA recombination</keyword>
<reference evidence="3 4" key="1">
    <citation type="journal article" date="2015" name="Genome Announc.">
        <title>Expanding the biotechnology potential of lactobacilli through comparative genomics of 213 strains and associated genera.</title>
        <authorList>
            <person name="Sun Z."/>
            <person name="Harris H.M."/>
            <person name="McCann A."/>
            <person name="Guo C."/>
            <person name="Argimon S."/>
            <person name="Zhang W."/>
            <person name="Yang X."/>
            <person name="Jeffery I.B."/>
            <person name="Cooney J.C."/>
            <person name="Kagawa T.F."/>
            <person name="Liu W."/>
            <person name="Song Y."/>
            <person name="Salvetti E."/>
            <person name="Wrobel A."/>
            <person name="Rasinkangas P."/>
            <person name="Parkhill J."/>
            <person name="Rea M.C."/>
            <person name="O'Sullivan O."/>
            <person name="Ritari J."/>
            <person name="Douillard F.P."/>
            <person name="Paul Ross R."/>
            <person name="Yang R."/>
            <person name="Briner A.E."/>
            <person name="Felis G.E."/>
            <person name="de Vos W.M."/>
            <person name="Barrangou R."/>
            <person name="Klaenhammer T.R."/>
            <person name="Caufield P.W."/>
            <person name="Cui Y."/>
            <person name="Zhang H."/>
            <person name="O'Toole P.W."/>
        </authorList>
    </citation>
    <scope>NUCLEOTIDE SEQUENCE [LARGE SCALE GENOMIC DNA]</scope>
    <source>
        <strain evidence="3 4">LMG 26013</strain>
    </source>
</reference>
<dbReference type="InterPro" id="IPR013762">
    <property type="entry name" value="Integrase-like_cat_sf"/>
</dbReference>
<gene>
    <name evidence="3" type="ORF">IV64_GL000742</name>
</gene>
<dbReference type="SUPFAM" id="SSF56349">
    <property type="entry name" value="DNA breaking-rejoining enzymes"/>
    <property type="match status" value="1"/>
</dbReference>
<evidence type="ECO:0000313" key="4">
    <source>
        <dbReference type="Proteomes" id="UP000051783"/>
    </source>
</evidence>
<dbReference type="Gene3D" id="1.10.443.10">
    <property type="entry name" value="Intergrase catalytic core"/>
    <property type="match status" value="1"/>
</dbReference>
<dbReference type="AlphaFoldDB" id="A0A0R2M3U9"/>
<dbReference type="InterPro" id="IPR011010">
    <property type="entry name" value="DNA_brk_join_enz"/>
</dbReference>
<dbReference type="OrthoDB" id="9788852at2"/>
<name>A0A0R2M3U9_9LACO</name>
<evidence type="ECO:0000256" key="1">
    <source>
        <dbReference type="ARBA" id="ARBA00023172"/>
    </source>
</evidence>
<feature type="domain" description="Tyr recombinase" evidence="2">
    <location>
        <begin position="3"/>
        <end position="178"/>
    </location>
</feature>
<dbReference type="GO" id="GO:0015074">
    <property type="term" value="P:DNA integration"/>
    <property type="evidence" value="ECO:0007669"/>
    <property type="project" value="InterPro"/>
</dbReference>
<dbReference type="InterPro" id="IPR002104">
    <property type="entry name" value="Integrase_catalytic"/>
</dbReference>
<dbReference type="PATRIC" id="fig|942150.3.peg.759"/>
<dbReference type="Proteomes" id="UP000051783">
    <property type="component" value="Unassembled WGS sequence"/>
</dbReference>
<accession>A0A0R2M3U9</accession>
<organism evidence="3 4">
    <name type="scientific">Lactiplantibacillus xiangfangensis</name>
    <dbReference type="NCBI Taxonomy" id="942150"/>
    <lineage>
        <taxon>Bacteria</taxon>
        <taxon>Bacillati</taxon>
        <taxon>Bacillota</taxon>
        <taxon>Bacilli</taxon>
        <taxon>Lactobacillales</taxon>
        <taxon>Lactobacillaceae</taxon>
        <taxon>Lactiplantibacillus</taxon>
    </lineage>
</organism>
<dbReference type="EMBL" id="JQCL01000080">
    <property type="protein sequence ID" value="KRO08649.1"/>
    <property type="molecule type" value="Genomic_DNA"/>
</dbReference>
<sequence>MRYNVEPLRTKQEIDDFLWAVARTQHGQRNRMIVLLGINTGLRMSDILKLKVGQVRNKDRTMIIEQKTGKKRWLFLKNLRGELFKYTRYRDDMAPLFPSGRGSEAITVNGVYRAFQTASQFLDRNDIGTHTLRKTFGYHYYQQTHDIAGLMMIFNHSSEQVTKRYIGIERDNIERQLTNFALGIYPDNE</sequence>
<dbReference type="InterPro" id="IPR050090">
    <property type="entry name" value="Tyrosine_recombinase_XerCD"/>
</dbReference>
<dbReference type="Pfam" id="PF00589">
    <property type="entry name" value="Phage_integrase"/>
    <property type="match status" value="1"/>
</dbReference>
<dbReference type="GO" id="GO:0006310">
    <property type="term" value="P:DNA recombination"/>
    <property type="evidence" value="ECO:0007669"/>
    <property type="project" value="UniProtKB-KW"/>
</dbReference>
<keyword evidence="4" id="KW-1185">Reference proteome</keyword>
<evidence type="ECO:0000259" key="2">
    <source>
        <dbReference type="PROSITE" id="PS51898"/>
    </source>
</evidence>
<dbReference type="PANTHER" id="PTHR30349">
    <property type="entry name" value="PHAGE INTEGRASE-RELATED"/>
    <property type="match status" value="1"/>
</dbReference>
<comment type="caution">
    <text evidence="3">The sequence shown here is derived from an EMBL/GenBank/DDBJ whole genome shotgun (WGS) entry which is preliminary data.</text>
</comment>
<dbReference type="STRING" id="942150.IV64_GL000742"/>